<evidence type="ECO:0000313" key="1">
    <source>
        <dbReference type="EMBL" id="KAJ2979583.1"/>
    </source>
</evidence>
<protein>
    <submittedName>
        <fullName evidence="1">Uncharacterized protein</fullName>
    </submittedName>
</protein>
<sequence length="421" mass="45354">MFRLTAVLRNQARNASLEAVVVGAGPAGLAVVGNLLQHLPDESQQQQLWVDPSFRAGRVMAKYGEVPSNTKVDLFLQFASALAPFRHIVETAARPNAITALQGLAQDKGCELRKAADMCLMLTEGLKSHFSEAVHQHHGKVTKAVLDKSTGVWTVSMDNTDAVTSKRLVLCTGSSPISSIPANLQGSSGSRLASIHLDTALKPTLLRASLDPNMPATVAVVGASHSAILVLMNLYNLAATSHPHLQIKWFTRHKELRYAKQMDGWILYDNTGLKGDAAQWARDNLDEATFSASPVSKTIAKLFTPPGAGEEQVYQAELPKCTHIVQAIGYQRDPLPALTAVEGADSEAVPLSIQHDGLSGRFFASDAKGTRTPSFVPGLYGAGIAFPECVTDPAGNVENAVGFWKFMRFLKQAVPQWVEKP</sequence>
<reference evidence="1" key="1">
    <citation type="submission" date="2022-08" db="EMBL/GenBank/DDBJ databases">
        <title>Genome Sequence of Lecanicillium fungicola.</title>
        <authorList>
            <person name="Buettner E."/>
        </authorList>
    </citation>
    <scope>NUCLEOTIDE SEQUENCE</scope>
    <source>
        <strain evidence="1">Babe33</strain>
    </source>
</reference>
<organism evidence="1 2">
    <name type="scientific">Zarea fungicola</name>
    <dbReference type="NCBI Taxonomy" id="93591"/>
    <lineage>
        <taxon>Eukaryota</taxon>
        <taxon>Fungi</taxon>
        <taxon>Dikarya</taxon>
        <taxon>Ascomycota</taxon>
        <taxon>Pezizomycotina</taxon>
        <taxon>Sordariomycetes</taxon>
        <taxon>Hypocreomycetidae</taxon>
        <taxon>Hypocreales</taxon>
        <taxon>Cordycipitaceae</taxon>
        <taxon>Zarea</taxon>
    </lineage>
</organism>
<keyword evidence="2" id="KW-1185">Reference proteome</keyword>
<proteinExistence type="predicted"/>
<accession>A0ACC1NL95</accession>
<gene>
    <name evidence="1" type="ORF">NQ176_g3165</name>
</gene>
<name>A0ACC1NL95_9HYPO</name>
<dbReference type="EMBL" id="JANJQO010000270">
    <property type="protein sequence ID" value="KAJ2979583.1"/>
    <property type="molecule type" value="Genomic_DNA"/>
</dbReference>
<dbReference type="Proteomes" id="UP001143910">
    <property type="component" value="Unassembled WGS sequence"/>
</dbReference>
<evidence type="ECO:0000313" key="2">
    <source>
        <dbReference type="Proteomes" id="UP001143910"/>
    </source>
</evidence>
<comment type="caution">
    <text evidence="1">The sequence shown here is derived from an EMBL/GenBank/DDBJ whole genome shotgun (WGS) entry which is preliminary data.</text>
</comment>